<name>A0A0G3HDF9_9CORY</name>
<proteinExistence type="predicted"/>
<accession>A0A0G3HDF9</accession>
<feature type="transmembrane region" description="Helical" evidence="1">
    <location>
        <begin position="197"/>
        <end position="216"/>
    </location>
</feature>
<keyword evidence="3" id="KW-1185">Reference proteome</keyword>
<feature type="transmembrane region" description="Helical" evidence="1">
    <location>
        <begin position="155"/>
        <end position="176"/>
    </location>
</feature>
<dbReference type="Proteomes" id="UP000035548">
    <property type="component" value="Chromosome"/>
</dbReference>
<feature type="transmembrane region" description="Helical" evidence="1">
    <location>
        <begin position="71"/>
        <end position="93"/>
    </location>
</feature>
<dbReference type="AlphaFoldDB" id="A0A0G3HDF9"/>
<keyword evidence="1" id="KW-0472">Membrane</keyword>
<keyword evidence="1" id="KW-1133">Transmembrane helix</keyword>
<evidence type="ECO:0000256" key="1">
    <source>
        <dbReference type="SAM" id="Phobius"/>
    </source>
</evidence>
<reference evidence="2 3" key="1">
    <citation type="journal article" date="2015" name="Genome Announc.">
        <title>Virulence Factor Genes Detected in the Complete Genome Sequence of Corynebacterium uterequi DSM 45634, Isolated from the Uterus of a Maiden Mare.</title>
        <authorList>
            <person name="Ruckert C."/>
            <person name="Kriete M."/>
            <person name="Jaenicke S."/>
            <person name="Winkler A."/>
            <person name="Tauch A."/>
        </authorList>
    </citation>
    <scope>NUCLEOTIDE SEQUENCE [LARGE SCALE GENOMIC DNA]</scope>
    <source>
        <strain evidence="2 3">DSM 45634</strain>
    </source>
</reference>
<keyword evidence="1" id="KW-0812">Transmembrane</keyword>
<evidence type="ECO:0000313" key="3">
    <source>
        <dbReference type="Proteomes" id="UP000035548"/>
    </source>
</evidence>
<sequence>MLSAVVLAFTDSVNALLIAVILALGIILPRGHYRLVTPLLIAGDWLGVYLLALLVMVAFDGAQGFVHQLTSGPWLGIVLIVIGALAAIGAWRARPGGDQRLVELMLAYVSRPGWVTAAAGFVLGVVQSATSAPFYGGIAILSAGDFSALTRYGGMVWYATAALSLPAAVAAAVGWVRAHPESPAGRLMLYARGHATTVSKLGGYAVAVVLISIGIIHL</sequence>
<dbReference type="KEGG" id="cut:CUTER_03610"/>
<evidence type="ECO:0000313" key="2">
    <source>
        <dbReference type="EMBL" id="AKK10730.1"/>
    </source>
</evidence>
<protein>
    <submittedName>
        <fullName evidence="2">Uncharacterized protein</fullName>
    </submittedName>
</protein>
<dbReference type="STRING" id="1072256.CUTER_03610"/>
<gene>
    <name evidence="2" type="ORF">CUTER_03610</name>
</gene>
<feature type="transmembrane region" description="Helical" evidence="1">
    <location>
        <begin position="35"/>
        <end position="59"/>
    </location>
</feature>
<organism evidence="2 3">
    <name type="scientific">Corynebacterium uterequi</name>
    <dbReference type="NCBI Taxonomy" id="1072256"/>
    <lineage>
        <taxon>Bacteria</taxon>
        <taxon>Bacillati</taxon>
        <taxon>Actinomycetota</taxon>
        <taxon>Actinomycetes</taxon>
        <taxon>Mycobacteriales</taxon>
        <taxon>Corynebacteriaceae</taxon>
        <taxon>Corynebacterium</taxon>
    </lineage>
</organism>
<reference evidence="3" key="2">
    <citation type="submission" date="2015-05" db="EMBL/GenBank/DDBJ databases">
        <title>Complete genome sequence of Corynebacterium uterequi DSM 45634, isolated from the uterus of a maiden mare.</title>
        <authorList>
            <person name="Ruckert C."/>
            <person name="Albersmeier A."/>
            <person name="Winkler A."/>
            <person name="Tauch A."/>
        </authorList>
    </citation>
    <scope>NUCLEOTIDE SEQUENCE [LARGE SCALE GENOMIC DNA]</scope>
    <source>
        <strain evidence="3">DSM 45634</strain>
    </source>
</reference>
<feature type="transmembrane region" description="Helical" evidence="1">
    <location>
        <begin position="6"/>
        <end position="28"/>
    </location>
</feature>
<dbReference type="EMBL" id="CP011546">
    <property type="protein sequence ID" value="AKK10730.1"/>
    <property type="molecule type" value="Genomic_DNA"/>
</dbReference>
<feature type="transmembrane region" description="Helical" evidence="1">
    <location>
        <begin position="114"/>
        <end position="135"/>
    </location>
</feature>
<dbReference type="RefSeq" id="WP_047259260.1">
    <property type="nucleotide sequence ID" value="NZ_CP011546.1"/>
</dbReference>
<dbReference type="PATRIC" id="fig|1072256.5.peg.717"/>
<dbReference type="OrthoDB" id="4375110at2"/>